<dbReference type="PANTHER" id="PTHR30532">
    <property type="entry name" value="IRON III DICITRATE-BINDING PERIPLASMIC PROTEIN"/>
    <property type="match status" value="1"/>
</dbReference>
<dbReference type="PANTHER" id="PTHR30532:SF24">
    <property type="entry name" value="FERRIC ENTEROBACTIN-BINDING PERIPLASMIC PROTEIN FEPB"/>
    <property type="match status" value="1"/>
</dbReference>
<dbReference type="InterPro" id="IPR002491">
    <property type="entry name" value="ABC_transptr_periplasmic_BD"/>
</dbReference>
<evidence type="ECO:0000313" key="8">
    <source>
        <dbReference type="EMBL" id="MEX3746601.1"/>
    </source>
</evidence>
<feature type="signal peptide" evidence="6">
    <location>
        <begin position="1"/>
        <end position="20"/>
    </location>
</feature>
<evidence type="ECO:0000313" key="9">
    <source>
        <dbReference type="Proteomes" id="UP001558534"/>
    </source>
</evidence>
<comment type="caution">
    <text evidence="8">The sequence shown here is derived from an EMBL/GenBank/DDBJ whole genome shotgun (WGS) entry which is preliminary data.</text>
</comment>
<sequence>MKKICAYFVFALTLSVFLVGCSNTSKEKETESVEETKTSEKNDSKEGAESVWPKTYVDALGKEVVLQEEPKRVVSVMHLLYPDVLLSLDIVPVGIADADKQFNKWEAYQSYVEKHDFEDVGETRNPNIEKIIELEPDLIMASAGVHDQLYDQLSAIAPVVYLDQRSMSFDRELGVTEISSLFGKEAEGEKILEEVNNKIAEGRKELANFVSKGETVVFTSVNPKGNFWLYGQNIAPTNPENGLGLKVPEGYPKDIAKELSMEGMSVLNPDHLFIFLDKSGYTVAEDALKGFEKNSVWNNINAVKNGNVYIVDRSLFAQDAPIATIYGIDQVVEILKDK</sequence>
<keyword evidence="9" id="KW-1185">Reference proteome</keyword>
<evidence type="ECO:0000256" key="3">
    <source>
        <dbReference type="ARBA" id="ARBA00022448"/>
    </source>
</evidence>
<evidence type="ECO:0000259" key="7">
    <source>
        <dbReference type="PROSITE" id="PS50983"/>
    </source>
</evidence>
<feature type="chain" id="PRO_5046239819" evidence="6">
    <location>
        <begin position="21"/>
        <end position="338"/>
    </location>
</feature>
<dbReference type="EMBL" id="JBFRHK010000010">
    <property type="protein sequence ID" value="MEX3746601.1"/>
    <property type="molecule type" value="Genomic_DNA"/>
</dbReference>
<accession>A0ABV3W0J5</accession>
<protein>
    <submittedName>
        <fullName evidence="8">ABC transporter substrate-binding protein</fullName>
    </submittedName>
</protein>
<dbReference type="InterPro" id="IPR051313">
    <property type="entry name" value="Bact_iron-sidero_bind"/>
</dbReference>
<dbReference type="SUPFAM" id="SSF53807">
    <property type="entry name" value="Helical backbone' metal receptor"/>
    <property type="match status" value="1"/>
</dbReference>
<keyword evidence="4 6" id="KW-0732">Signal</keyword>
<evidence type="ECO:0000256" key="6">
    <source>
        <dbReference type="SAM" id="SignalP"/>
    </source>
</evidence>
<evidence type="ECO:0000256" key="2">
    <source>
        <dbReference type="ARBA" id="ARBA00008814"/>
    </source>
</evidence>
<comment type="subcellular location">
    <subcellularLocation>
        <location evidence="1">Cell membrane</location>
        <topology evidence="1">Lipid-anchor</topology>
    </subcellularLocation>
</comment>
<organism evidence="8 9">
    <name type="scientific">Lysinibacillus xylanilyticus</name>
    <dbReference type="NCBI Taxonomy" id="582475"/>
    <lineage>
        <taxon>Bacteria</taxon>
        <taxon>Bacillati</taxon>
        <taxon>Bacillota</taxon>
        <taxon>Bacilli</taxon>
        <taxon>Bacillales</taxon>
        <taxon>Bacillaceae</taxon>
        <taxon>Lysinibacillus</taxon>
    </lineage>
</organism>
<dbReference type="Proteomes" id="UP001558534">
    <property type="component" value="Unassembled WGS sequence"/>
</dbReference>
<dbReference type="Gene3D" id="3.40.50.1980">
    <property type="entry name" value="Nitrogenase molybdenum iron protein domain"/>
    <property type="match status" value="2"/>
</dbReference>
<dbReference type="CDD" id="cd01146">
    <property type="entry name" value="FhuD"/>
    <property type="match status" value="1"/>
</dbReference>
<dbReference type="RefSeq" id="WP_368637233.1">
    <property type="nucleotide sequence ID" value="NZ_JBFRHK010000010.1"/>
</dbReference>
<keyword evidence="3" id="KW-0813">Transport</keyword>
<reference evidence="8 9" key="1">
    <citation type="submission" date="2024-07" db="EMBL/GenBank/DDBJ databases">
        <title>Characterization of a bacterium isolated from hydrolysated instant sea cucumber by whole-genome sequencing and metabolomics.</title>
        <authorList>
            <person name="Luo X."/>
            <person name="Zhang Z."/>
            <person name="Zheng Z."/>
            <person name="Zhang W."/>
            <person name="Ming T."/>
            <person name="Jiao L."/>
            <person name="Su X."/>
            <person name="Kong F."/>
            <person name="Xu J."/>
        </authorList>
    </citation>
    <scope>NUCLEOTIDE SEQUENCE [LARGE SCALE GENOMIC DNA]</scope>
    <source>
        <strain evidence="8 9">XL-2024</strain>
    </source>
</reference>
<dbReference type="PROSITE" id="PS50983">
    <property type="entry name" value="FE_B12_PBP"/>
    <property type="match status" value="1"/>
</dbReference>
<evidence type="ECO:0000256" key="1">
    <source>
        <dbReference type="ARBA" id="ARBA00004193"/>
    </source>
</evidence>
<comment type="similarity">
    <text evidence="2">Belongs to the bacterial solute-binding protein 8 family.</text>
</comment>
<dbReference type="PROSITE" id="PS51257">
    <property type="entry name" value="PROKAR_LIPOPROTEIN"/>
    <property type="match status" value="1"/>
</dbReference>
<evidence type="ECO:0000256" key="4">
    <source>
        <dbReference type="ARBA" id="ARBA00022729"/>
    </source>
</evidence>
<feature type="domain" description="Fe/B12 periplasmic-binding" evidence="7">
    <location>
        <begin position="73"/>
        <end position="338"/>
    </location>
</feature>
<gene>
    <name evidence="8" type="ORF">AB1300_15875</name>
</gene>
<proteinExistence type="inferred from homology"/>
<feature type="region of interest" description="Disordered" evidence="5">
    <location>
        <begin position="28"/>
        <end position="47"/>
    </location>
</feature>
<dbReference type="Pfam" id="PF01497">
    <property type="entry name" value="Peripla_BP_2"/>
    <property type="match status" value="1"/>
</dbReference>
<name>A0ABV3W0J5_9BACI</name>
<evidence type="ECO:0000256" key="5">
    <source>
        <dbReference type="SAM" id="MobiDB-lite"/>
    </source>
</evidence>